<dbReference type="InterPro" id="IPR030678">
    <property type="entry name" value="Peptide/Ni-bd"/>
</dbReference>
<name>A0A4Z0R2W6_9FIRM</name>
<dbReference type="PANTHER" id="PTHR30290">
    <property type="entry name" value="PERIPLASMIC BINDING COMPONENT OF ABC TRANSPORTER"/>
    <property type="match status" value="1"/>
</dbReference>
<keyword evidence="3" id="KW-0813">Transport</keyword>
<comment type="similarity">
    <text evidence="2">Belongs to the bacterial solute-binding protein 5 family.</text>
</comment>
<feature type="region of interest" description="Disordered" evidence="5">
    <location>
        <begin position="9"/>
        <end position="28"/>
    </location>
</feature>
<dbReference type="Pfam" id="PF00496">
    <property type="entry name" value="SBP_bac_5"/>
    <property type="match status" value="1"/>
</dbReference>
<sequence length="534" mass="58932">MILTLLTGCGGKAAAPSTSTGQPASGGEKIIRISQSPGGKIDPGIITDYTSCVAVVNMYDSLVYPDLDNKIVPSVAKEWKVSPDGLEWTFTLNKGIKFHDGSELQASDVVFSANRLMTIGEGFAYLFKDYLAKTEAGDDYTVKFTLSKPFAPFLSILPRLYILNEDLVKSHQAQGSYGEFGDYGKAYLAENDAGSGAYICSAMKVQDRIVLKKFNDYFGTFETNAPDSVEIIMNTEPATIRTMMANKQLDISDQWQTNEAYSALDGIDGVNLGSYSNGSIFYLMLNTKKAPTDDVHIRRALAYLIDYAQVTKSLFPGYVKADSVVPKGVLGYTEEYNYDFNLEKAKEELKQSKYANALASTAVEVDWIADVPDEEKLALLIQATAQQIGLKVNVVKVPWATHVDNVARIESTANATTTFVSSDYSEAGAMLYQRFHSDTASTWQQTEWLKDPAVDAKIKSALTTTDETARVAIYKELQKEAYDNCWGIPVAEQAEKHAYYDYIKFPAMERAVAAKPVAMAMGYNFLFRTFAVNK</sequence>
<feature type="domain" description="Solute-binding protein family 5" evidence="6">
    <location>
        <begin position="70"/>
        <end position="439"/>
    </location>
</feature>
<dbReference type="Gene3D" id="3.10.105.10">
    <property type="entry name" value="Dipeptide-binding Protein, Domain 3"/>
    <property type="match status" value="1"/>
</dbReference>
<keyword evidence="4" id="KW-0732">Signal</keyword>
<dbReference type="PIRSF" id="PIRSF002741">
    <property type="entry name" value="MppA"/>
    <property type="match status" value="1"/>
</dbReference>
<dbReference type="EMBL" id="SPQQ01000005">
    <property type="protein sequence ID" value="TGE37422.1"/>
    <property type="molecule type" value="Genomic_DNA"/>
</dbReference>
<comment type="subcellular location">
    <subcellularLocation>
        <location evidence="1">Cell envelope</location>
    </subcellularLocation>
</comment>
<dbReference type="PANTHER" id="PTHR30290:SF10">
    <property type="entry name" value="PERIPLASMIC OLIGOPEPTIDE-BINDING PROTEIN-RELATED"/>
    <property type="match status" value="1"/>
</dbReference>
<comment type="caution">
    <text evidence="7">The sequence shown here is derived from an EMBL/GenBank/DDBJ whole genome shotgun (WGS) entry which is preliminary data.</text>
</comment>
<dbReference type="Proteomes" id="UP000298460">
    <property type="component" value="Unassembled WGS sequence"/>
</dbReference>
<evidence type="ECO:0000259" key="6">
    <source>
        <dbReference type="Pfam" id="PF00496"/>
    </source>
</evidence>
<evidence type="ECO:0000256" key="5">
    <source>
        <dbReference type="SAM" id="MobiDB-lite"/>
    </source>
</evidence>
<protein>
    <submittedName>
        <fullName evidence="7">ABC transporter substrate-binding protein</fullName>
    </submittedName>
</protein>
<dbReference type="AlphaFoldDB" id="A0A4Z0R2W6"/>
<evidence type="ECO:0000256" key="3">
    <source>
        <dbReference type="ARBA" id="ARBA00022448"/>
    </source>
</evidence>
<evidence type="ECO:0000313" key="7">
    <source>
        <dbReference type="EMBL" id="TGE37422.1"/>
    </source>
</evidence>
<dbReference type="OrthoDB" id="137511at2"/>
<organism evidence="7 8">
    <name type="scientific">Desulfosporosinus fructosivorans</name>
    <dbReference type="NCBI Taxonomy" id="2018669"/>
    <lineage>
        <taxon>Bacteria</taxon>
        <taxon>Bacillati</taxon>
        <taxon>Bacillota</taxon>
        <taxon>Clostridia</taxon>
        <taxon>Eubacteriales</taxon>
        <taxon>Desulfitobacteriaceae</taxon>
        <taxon>Desulfosporosinus</taxon>
    </lineage>
</organism>
<keyword evidence="8" id="KW-1185">Reference proteome</keyword>
<dbReference type="GO" id="GO:0015833">
    <property type="term" value="P:peptide transport"/>
    <property type="evidence" value="ECO:0007669"/>
    <property type="project" value="TreeGrafter"/>
</dbReference>
<dbReference type="GO" id="GO:0043190">
    <property type="term" value="C:ATP-binding cassette (ABC) transporter complex"/>
    <property type="evidence" value="ECO:0007669"/>
    <property type="project" value="InterPro"/>
</dbReference>
<evidence type="ECO:0000313" key="8">
    <source>
        <dbReference type="Proteomes" id="UP000298460"/>
    </source>
</evidence>
<dbReference type="InterPro" id="IPR000914">
    <property type="entry name" value="SBP_5_dom"/>
</dbReference>
<evidence type="ECO:0000256" key="4">
    <source>
        <dbReference type="ARBA" id="ARBA00022729"/>
    </source>
</evidence>
<dbReference type="GO" id="GO:0042597">
    <property type="term" value="C:periplasmic space"/>
    <property type="evidence" value="ECO:0007669"/>
    <property type="project" value="UniProtKB-ARBA"/>
</dbReference>
<evidence type="ECO:0000256" key="1">
    <source>
        <dbReference type="ARBA" id="ARBA00004196"/>
    </source>
</evidence>
<evidence type="ECO:0000256" key="2">
    <source>
        <dbReference type="ARBA" id="ARBA00005695"/>
    </source>
</evidence>
<dbReference type="InterPro" id="IPR039424">
    <property type="entry name" value="SBP_5"/>
</dbReference>
<gene>
    <name evidence="7" type="ORF">E4K67_14660</name>
</gene>
<dbReference type="Gene3D" id="3.40.190.10">
    <property type="entry name" value="Periplasmic binding protein-like II"/>
    <property type="match status" value="1"/>
</dbReference>
<accession>A0A4Z0R2W6</accession>
<proteinExistence type="inferred from homology"/>
<dbReference type="GO" id="GO:1904680">
    <property type="term" value="F:peptide transmembrane transporter activity"/>
    <property type="evidence" value="ECO:0007669"/>
    <property type="project" value="TreeGrafter"/>
</dbReference>
<dbReference type="SUPFAM" id="SSF53850">
    <property type="entry name" value="Periplasmic binding protein-like II"/>
    <property type="match status" value="1"/>
</dbReference>
<reference evidence="7 8" key="1">
    <citation type="submission" date="2019-03" db="EMBL/GenBank/DDBJ databases">
        <title>Draft Genome Sequence of Desulfosporosinus fructosivorans Strain 63.6F, Isolated from Marine Sediment in the Baltic Sea.</title>
        <authorList>
            <person name="Hausmann B."/>
            <person name="Vandieken V."/>
            <person name="Pjevac P."/>
            <person name="Schreck K."/>
            <person name="Herbold C.W."/>
            <person name="Loy A."/>
        </authorList>
    </citation>
    <scope>NUCLEOTIDE SEQUENCE [LARGE SCALE GENOMIC DNA]</scope>
    <source>
        <strain evidence="7 8">63.6F</strain>
    </source>
</reference>
<dbReference type="CDD" id="cd08512">
    <property type="entry name" value="PBP2_NikA_DppA_OppA_like_7"/>
    <property type="match status" value="1"/>
</dbReference>
<dbReference type="GO" id="GO:0030313">
    <property type="term" value="C:cell envelope"/>
    <property type="evidence" value="ECO:0007669"/>
    <property type="project" value="UniProtKB-SubCell"/>
</dbReference>